<dbReference type="InterPro" id="IPR014721">
    <property type="entry name" value="Ribsml_uS5_D2-typ_fold_subgr"/>
</dbReference>
<evidence type="ECO:0000256" key="4">
    <source>
        <dbReference type="ARBA" id="ARBA00022801"/>
    </source>
</evidence>
<comment type="subunit">
    <text evidence="6">Consists of a catalytic RNA component (M1 or rnpB) and a protein subunit.</text>
</comment>
<evidence type="ECO:0000256" key="7">
    <source>
        <dbReference type="NCBIfam" id="TIGR00188"/>
    </source>
</evidence>
<dbReference type="GO" id="GO:0030677">
    <property type="term" value="C:ribonuclease P complex"/>
    <property type="evidence" value="ECO:0007669"/>
    <property type="project" value="TreeGrafter"/>
</dbReference>
<keyword evidence="2 6" id="KW-0540">Nuclease</keyword>
<keyword evidence="3 6" id="KW-0255">Endonuclease</keyword>
<dbReference type="AlphaFoldDB" id="A0A6N7J068"/>
<reference evidence="8" key="1">
    <citation type="journal article" date="2020" name="Appl. Environ. Microbiol.">
        <title>Medium-Chain Fatty Acid Synthesis by 'Candidatus Weimeria bifida' gen. nov., sp. nov., and 'Candidatus Pseudoramibacter fermentans' sp. nov.</title>
        <authorList>
            <person name="Scarborough M.J."/>
            <person name="Myers K.S."/>
            <person name="Donohue T.J."/>
            <person name="Noguera D.R."/>
        </authorList>
    </citation>
    <scope>NUCLEOTIDE SEQUENCE</scope>
    <source>
        <strain evidence="8">LCO1.1</strain>
    </source>
</reference>
<evidence type="ECO:0000313" key="8">
    <source>
        <dbReference type="EMBL" id="MQN01997.1"/>
    </source>
</evidence>
<comment type="caution">
    <text evidence="8">The sequence shown here is derived from an EMBL/GenBank/DDBJ whole genome shotgun (WGS) entry which is preliminary data.</text>
</comment>
<evidence type="ECO:0000256" key="6">
    <source>
        <dbReference type="HAMAP-Rule" id="MF_00227"/>
    </source>
</evidence>
<keyword evidence="1 6" id="KW-0819">tRNA processing</keyword>
<evidence type="ECO:0000313" key="9">
    <source>
        <dbReference type="Proteomes" id="UP000460257"/>
    </source>
</evidence>
<evidence type="ECO:0000256" key="5">
    <source>
        <dbReference type="ARBA" id="ARBA00022884"/>
    </source>
</evidence>
<protein>
    <recommendedName>
        <fullName evidence="6 7">Ribonuclease P protein component</fullName>
        <shortName evidence="6">RNase P protein</shortName>
        <shortName evidence="6">RNaseP protein</shortName>
        <ecNumber evidence="6 7">3.1.26.5</ecNumber>
    </recommendedName>
    <alternativeName>
        <fullName evidence="6">Protein C5</fullName>
    </alternativeName>
</protein>
<dbReference type="EMBL" id="VOGC01000007">
    <property type="protein sequence ID" value="MQN01997.1"/>
    <property type="molecule type" value="Genomic_DNA"/>
</dbReference>
<evidence type="ECO:0000256" key="3">
    <source>
        <dbReference type="ARBA" id="ARBA00022759"/>
    </source>
</evidence>
<dbReference type="HAMAP" id="MF_00227">
    <property type="entry name" value="RNase_P"/>
    <property type="match status" value="1"/>
</dbReference>
<organism evidence="8 9">
    <name type="scientific">Candidatus Weimeria bifida</name>
    <dbReference type="NCBI Taxonomy" id="2599074"/>
    <lineage>
        <taxon>Bacteria</taxon>
        <taxon>Bacillati</taxon>
        <taxon>Bacillota</taxon>
        <taxon>Clostridia</taxon>
        <taxon>Lachnospirales</taxon>
        <taxon>Lachnospiraceae</taxon>
        <taxon>Candidatus Weimeria</taxon>
    </lineage>
</organism>
<comment type="catalytic activity">
    <reaction evidence="6">
        <text>Endonucleolytic cleavage of RNA, removing 5'-extranucleotides from tRNA precursor.</text>
        <dbReference type="EC" id="3.1.26.5"/>
    </reaction>
</comment>
<dbReference type="SUPFAM" id="SSF54211">
    <property type="entry name" value="Ribosomal protein S5 domain 2-like"/>
    <property type="match status" value="1"/>
</dbReference>
<keyword evidence="5 6" id="KW-0694">RNA-binding</keyword>
<proteinExistence type="inferred from homology"/>
<name>A0A6N7J068_9FIRM</name>
<keyword evidence="4 6" id="KW-0378">Hydrolase</keyword>
<dbReference type="InterPro" id="IPR000100">
    <property type="entry name" value="RNase_P"/>
</dbReference>
<comment type="similarity">
    <text evidence="6">Belongs to the RnpA family.</text>
</comment>
<comment type="function">
    <text evidence="6">RNaseP catalyzes the removal of the 5'-leader sequence from pre-tRNA to produce the mature 5'-terminus. It can also cleave other RNA substrates such as 4.5S RNA. The protein component plays an auxiliary but essential role in vivo by binding to the 5'-leader sequence and broadening the substrate specificity of the ribozyme.</text>
</comment>
<evidence type="ECO:0000256" key="1">
    <source>
        <dbReference type="ARBA" id="ARBA00022694"/>
    </source>
</evidence>
<dbReference type="Gene3D" id="3.30.230.10">
    <property type="match status" value="1"/>
</dbReference>
<dbReference type="Pfam" id="PF00825">
    <property type="entry name" value="Ribonuclease_P"/>
    <property type="match status" value="1"/>
</dbReference>
<dbReference type="NCBIfam" id="TIGR00188">
    <property type="entry name" value="rnpA"/>
    <property type="match status" value="1"/>
</dbReference>
<accession>A0A6N7J068</accession>
<dbReference type="GO" id="GO:0042781">
    <property type="term" value="F:3'-tRNA processing endoribonuclease activity"/>
    <property type="evidence" value="ECO:0007669"/>
    <property type="project" value="TreeGrafter"/>
</dbReference>
<dbReference type="PANTHER" id="PTHR33992">
    <property type="entry name" value="RIBONUCLEASE P PROTEIN COMPONENT"/>
    <property type="match status" value="1"/>
</dbReference>
<dbReference type="GO" id="GO:0000049">
    <property type="term" value="F:tRNA binding"/>
    <property type="evidence" value="ECO:0007669"/>
    <property type="project" value="UniProtKB-UniRule"/>
</dbReference>
<sequence>MKFTDSLKKNSDFKKVYRRGRSKSDHTLVLYVLPNDMDSNRLGISVSKKVGNSVVRHHLTRLVRESYRIHEDLFPKGYDFVVILRKAAKDADFHLIECSLLTLFKYHGLI</sequence>
<dbReference type="GO" id="GO:0004526">
    <property type="term" value="F:ribonuclease P activity"/>
    <property type="evidence" value="ECO:0007669"/>
    <property type="project" value="UniProtKB-UniRule"/>
</dbReference>
<dbReference type="EC" id="3.1.26.5" evidence="6 7"/>
<evidence type="ECO:0000256" key="2">
    <source>
        <dbReference type="ARBA" id="ARBA00022722"/>
    </source>
</evidence>
<dbReference type="GO" id="GO:0001682">
    <property type="term" value="P:tRNA 5'-leader removal"/>
    <property type="evidence" value="ECO:0007669"/>
    <property type="project" value="UniProtKB-UniRule"/>
</dbReference>
<dbReference type="InterPro" id="IPR020568">
    <property type="entry name" value="Ribosomal_Su5_D2-typ_SF"/>
</dbReference>
<dbReference type="PANTHER" id="PTHR33992:SF1">
    <property type="entry name" value="RIBONUCLEASE P PROTEIN COMPONENT"/>
    <property type="match status" value="1"/>
</dbReference>
<gene>
    <name evidence="6 8" type="primary">rnpA</name>
    <name evidence="8" type="ORF">FRC54_08870</name>
</gene>
<dbReference type="Proteomes" id="UP000460257">
    <property type="component" value="Unassembled WGS sequence"/>
</dbReference>
<keyword evidence="9" id="KW-1185">Reference proteome</keyword>